<evidence type="ECO:0000313" key="2">
    <source>
        <dbReference type="EMBL" id="NER29174.1"/>
    </source>
</evidence>
<accession>A0A6B3NGM3</accession>
<dbReference type="EMBL" id="JAAHFQ010000320">
    <property type="protein sequence ID" value="NER29174.1"/>
    <property type="molecule type" value="Genomic_DNA"/>
</dbReference>
<comment type="caution">
    <text evidence="2">The sequence shown here is derived from an EMBL/GenBank/DDBJ whole genome shotgun (WGS) entry which is preliminary data.</text>
</comment>
<feature type="compositionally biased region" description="Basic and acidic residues" evidence="1">
    <location>
        <begin position="429"/>
        <end position="439"/>
    </location>
</feature>
<feature type="region of interest" description="Disordered" evidence="1">
    <location>
        <begin position="408"/>
        <end position="465"/>
    </location>
</feature>
<dbReference type="AlphaFoldDB" id="A0A6B3NGM3"/>
<protein>
    <recommendedName>
        <fullName evidence="3">Cadherin repeat domain-containing protein</fullName>
    </recommendedName>
</protein>
<name>A0A6B3NGM3_9CYAN</name>
<dbReference type="Gene3D" id="2.60.40.60">
    <property type="entry name" value="Cadherins"/>
    <property type="match status" value="1"/>
</dbReference>
<organism evidence="2">
    <name type="scientific">Symploca sp. SIO1C4</name>
    <dbReference type="NCBI Taxonomy" id="2607765"/>
    <lineage>
        <taxon>Bacteria</taxon>
        <taxon>Bacillati</taxon>
        <taxon>Cyanobacteriota</taxon>
        <taxon>Cyanophyceae</taxon>
        <taxon>Coleofasciculales</taxon>
        <taxon>Coleofasciculaceae</taxon>
        <taxon>Symploca</taxon>
    </lineage>
</organism>
<evidence type="ECO:0000256" key="1">
    <source>
        <dbReference type="SAM" id="MobiDB-lite"/>
    </source>
</evidence>
<gene>
    <name evidence="2" type="ORF">F6J89_16465</name>
</gene>
<proteinExistence type="predicted"/>
<reference evidence="2" key="1">
    <citation type="submission" date="2019-11" db="EMBL/GenBank/DDBJ databases">
        <title>Genomic insights into an expanded diversity of filamentous marine cyanobacteria reveals the extraordinary biosynthetic potential of Moorea and Okeania.</title>
        <authorList>
            <person name="Ferreira Leao T."/>
            <person name="Wang M."/>
            <person name="Moss N."/>
            <person name="Da Silva R."/>
            <person name="Sanders J."/>
            <person name="Nurk S."/>
            <person name="Gurevich A."/>
            <person name="Humphrey G."/>
            <person name="Reher R."/>
            <person name="Zhu Q."/>
            <person name="Belda-Ferre P."/>
            <person name="Glukhov E."/>
            <person name="Rex R."/>
            <person name="Dorrestein P.C."/>
            <person name="Knight R."/>
            <person name="Pevzner P."/>
            <person name="Gerwick W.H."/>
            <person name="Gerwick L."/>
        </authorList>
    </citation>
    <scope>NUCLEOTIDE SEQUENCE</scope>
    <source>
        <strain evidence="2">SIO1C4</strain>
    </source>
</reference>
<sequence length="551" mass="60397">MSDPSTLLLLTCAACTDATPNVVQQDNAVCTQTQGQTQEHQPVAGALDCISAPETVPVSLGSGTSAVEMLQAKSLNENQSASRRNSSKLFANLLTPVLSQQTVAASALGTTKIATTIGKIPPKSYQQAATSPLVGFVPPTLRLFSPGPEYLWFLGWAAVYAGGLIVILKEDINSYIKGFRAFKTSDGDKDAEAFAGDYSIEYRRLSEVIATTEEAQSQKANHENASSDTVESEKIDLAEDLINQLQLPDKSDHSSRVFLKNLRTLIEVVTENGTNKINLNSSVANGSKFAYFLPLDFRTQTQNKFHNSLFHFPINQDNTFNINALFADHNGKLYVGKQELSTLLDGYNLPIPGGKLGRESSDEEEVDTISLESVDYQLQAFWAEQVSVEPHKQLFVTLTNPPSLLDYEEKEVSSNSDKNDENNSSSEKGLIEDKTEQQEVRNNAQKNSDHNSSLEKDSVKAKTEVKDNTKAGTLIATLSSGNPKVNETYTYSLVDDAGGRFILKGNELRVLNNSVLESEEEIVYTVTVRRQDSRGISVDKSFRIKSSLTAR</sequence>
<feature type="compositionally biased region" description="Basic and acidic residues" evidence="1">
    <location>
        <begin position="447"/>
        <end position="465"/>
    </location>
</feature>
<evidence type="ECO:0008006" key="3">
    <source>
        <dbReference type="Google" id="ProtNLM"/>
    </source>
</evidence>